<protein>
    <recommendedName>
        <fullName evidence="3">histidine kinase</fullName>
        <ecNumber evidence="3">2.7.13.3</ecNumber>
    </recommendedName>
</protein>
<dbReference type="SUPFAM" id="SSF47384">
    <property type="entry name" value="Homodimeric domain of signal transducing histidine kinase"/>
    <property type="match status" value="1"/>
</dbReference>
<dbReference type="PROSITE" id="PS50109">
    <property type="entry name" value="HIS_KIN"/>
    <property type="match status" value="1"/>
</dbReference>
<evidence type="ECO:0000259" key="10">
    <source>
        <dbReference type="PROSITE" id="PS50109"/>
    </source>
</evidence>
<keyword evidence="6 11" id="KW-0418">Kinase</keyword>
<keyword evidence="7" id="KW-0067">ATP-binding</keyword>
<dbReference type="PANTHER" id="PTHR42878">
    <property type="entry name" value="TWO-COMPONENT HISTIDINE KINASE"/>
    <property type="match status" value="1"/>
</dbReference>
<dbReference type="InterPro" id="IPR036890">
    <property type="entry name" value="HATPase_C_sf"/>
</dbReference>
<keyword evidence="5" id="KW-0547">Nucleotide-binding</keyword>
<dbReference type="PANTHER" id="PTHR42878:SF7">
    <property type="entry name" value="SENSOR HISTIDINE KINASE GLRK"/>
    <property type="match status" value="1"/>
</dbReference>
<feature type="domain" description="Histidine kinase" evidence="10">
    <location>
        <begin position="194"/>
        <end position="399"/>
    </location>
</feature>
<keyword evidence="9" id="KW-1133">Transmembrane helix</keyword>
<evidence type="ECO:0000256" key="5">
    <source>
        <dbReference type="ARBA" id="ARBA00022741"/>
    </source>
</evidence>
<dbReference type="SMART" id="SM00388">
    <property type="entry name" value="HisKA"/>
    <property type="match status" value="1"/>
</dbReference>
<dbReference type="SMART" id="SM00387">
    <property type="entry name" value="HATPase_c"/>
    <property type="match status" value="1"/>
</dbReference>
<dbReference type="InterPro" id="IPR050351">
    <property type="entry name" value="BphY/WalK/GraS-like"/>
</dbReference>
<evidence type="ECO:0000256" key="8">
    <source>
        <dbReference type="ARBA" id="ARBA00023012"/>
    </source>
</evidence>
<evidence type="ECO:0000256" key="9">
    <source>
        <dbReference type="SAM" id="Phobius"/>
    </source>
</evidence>
<dbReference type="InterPro" id="IPR003594">
    <property type="entry name" value="HATPase_dom"/>
</dbReference>
<dbReference type="Gene3D" id="1.10.287.130">
    <property type="match status" value="1"/>
</dbReference>
<dbReference type="EC" id="2.7.13.3" evidence="3"/>
<keyword evidence="12" id="KW-1185">Reference proteome</keyword>
<evidence type="ECO:0000256" key="4">
    <source>
        <dbReference type="ARBA" id="ARBA00022679"/>
    </source>
</evidence>
<keyword evidence="9" id="KW-0812">Transmembrane</keyword>
<dbReference type="GO" id="GO:0000155">
    <property type="term" value="F:phosphorelay sensor kinase activity"/>
    <property type="evidence" value="ECO:0007669"/>
    <property type="project" value="InterPro"/>
</dbReference>
<dbReference type="SUPFAM" id="SSF55874">
    <property type="entry name" value="ATPase domain of HSP90 chaperone/DNA topoisomerase II/histidine kinase"/>
    <property type="match status" value="1"/>
</dbReference>
<evidence type="ECO:0000256" key="2">
    <source>
        <dbReference type="ARBA" id="ARBA00004370"/>
    </source>
</evidence>
<dbReference type="EMBL" id="QQRQ01000025">
    <property type="protein sequence ID" value="RFT05849.1"/>
    <property type="molecule type" value="Genomic_DNA"/>
</dbReference>
<gene>
    <name evidence="11" type="ORF">DV520_10500</name>
</gene>
<proteinExistence type="predicted"/>
<reference evidence="11 12" key="1">
    <citation type="submission" date="2018-07" db="EMBL/GenBank/DDBJ databases">
        <title>GABA Modulating Bacteria of the Human Gut Microbiota.</title>
        <authorList>
            <person name="Strandwitz P."/>
            <person name="Kim K.H."/>
            <person name="Terekhova D."/>
            <person name="Liu J.K."/>
            <person name="Sharma A."/>
            <person name="Levering J."/>
            <person name="Mcdonald D."/>
            <person name="Dietrich D."/>
            <person name="Ramadhar T.R."/>
            <person name="Lekbua A."/>
            <person name="Mroue N."/>
            <person name="Liston C."/>
            <person name="Stewart E.J."/>
            <person name="Dubin M.J."/>
            <person name="Zengler K."/>
            <person name="Knight R."/>
            <person name="Gilbert J.A."/>
            <person name="Clardy J."/>
            <person name="Lewis K."/>
        </authorList>
    </citation>
    <scope>NUCLEOTIDE SEQUENCE [LARGE SCALE GENOMIC DNA]</scope>
    <source>
        <strain evidence="11 12">KLE1738</strain>
    </source>
</reference>
<evidence type="ECO:0000256" key="1">
    <source>
        <dbReference type="ARBA" id="ARBA00000085"/>
    </source>
</evidence>
<comment type="catalytic activity">
    <reaction evidence="1">
        <text>ATP + protein L-histidine = ADP + protein N-phospho-L-histidine.</text>
        <dbReference type="EC" id="2.7.13.3"/>
    </reaction>
</comment>
<dbReference type="AlphaFoldDB" id="A0A3E2B1I7"/>
<keyword evidence="9" id="KW-0472">Membrane</keyword>
<evidence type="ECO:0000313" key="11">
    <source>
        <dbReference type="EMBL" id="RFT05849.1"/>
    </source>
</evidence>
<dbReference type="GO" id="GO:0005524">
    <property type="term" value="F:ATP binding"/>
    <property type="evidence" value="ECO:0007669"/>
    <property type="project" value="UniProtKB-KW"/>
</dbReference>
<accession>A0A3E2B1I7</accession>
<evidence type="ECO:0000256" key="6">
    <source>
        <dbReference type="ARBA" id="ARBA00022777"/>
    </source>
</evidence>
<sequence>MKLKHLWKAAGLVALSAILILTLCLAGLLALVLRSAQITQFWNAPLTKLSQSLVLEEGRYHFTGEDLLAQQDLWLMLVGRDGQVLWQYNKPAEVPDQYDLLDVAAFTRWYLEDYPVQTRIRPDGLLVAGAPKGSTWKLTISLSEQILHLLPVWGVLLFFLSLICVLALAALLLRRWFRQDQQARDEARSDWINGISHDIRTPLSMVMGYAGQLEADSALPPARRDQAAIIRRQSQTIRDLVNDLNLTMRLDCQMQALRKTKLDLAPFLRQTAADFLNSGLAEGFSLALDLPDQPLPSLEADEFLLRRALNNLLINCVRHNPPGAVIRLGARQTGKACLLWVENTTPDAPAPPLYQEEDGGPAHGTGLKLVAQIAAAHGGQATFFQGETFLCQLRLPMRPS</sequence>
<comment type="subcellular location">
    <subcellularLocation>
        <location evidence="2">Membrane</location>
    </subcellularLocation>
</comment>
<dbReference type="OrthoDB" id="368131at2"/>
<dbReference type="GO" id="GO:0030295">
    <property type="term" value="F:protein kinase activator activity"/>
    <property type="evidence" value="ECO:0007669"/>
    <property type="project" value="TreeGrafter"/>
</dbReference>
<dbReference type="CDD" id="cd00082">
    <property type="entry name" value="HisKA"/>
    <property type="match status" value="1"/>
</dbReference>
<feature type="transmembrane region" description="Helical" evidence="9">
    <location>
        <begin position="152"/>
        <end position="173"/>
    </location>
</feature>
<dbReference type="Proteomes" id="UP000260649">
    <property type="component" value="Unassembled WGS sequence"/>
</dbReference>
<dbReference type="Pfam" id="PF00512">
    <property type="entry name" value="HisKA"/>
    <property type="match status" value="1"/>
</dbReference>
<evidence type="ECO:0000313" key="12">
    <source>
        <dbReference type="Proteomes" id="UP000260649"/>
    </source>
</evidence>
<dbReference type="GO" id="GO:0000156">
    <property type="term" value="F:phosphorelay response regulator activity"/>
    <property type="evidence" value="ECO:0007669"/>
    <property type="project" value="TreeGrafter"/>
</dbReference>
<dbReference type="InterPro" id="IPR005467">
    <property type="entry name" value="His_kinase_dom"/>
</dbReference>
<evidence type="ECO:0000256" key="7">
    <source>
        <dbReference type="ARBA" id="ARBA00022840"/>
    </source>
</evidence>
<dbReference type="GeneID" id="97996165"/>
<dbReference type="RefSeq" id="WP_117142707.1">
    <property type="nucleotide sequence ID" value="NZ_JAXJHH010000022.1"/>
</dbReference>
<dbReference type="InterPro" id="IPR036097">
    <property type="entry name" value="HisK_dim/P_sf"/>
</dbReference>
<comment type="caution">
    <text evidence="11">The sequence shown here is derived from an EMBL/GenBank/DDBJ whole genome shotgun (WGS) entry which is preliminary data.</text>
</comment>
<keyword evidence="8" id="KW-0902">Two-component regulatory system</keyword>
<keyword evidence="4" id="KW-0808">Transferase</keyword>
<evidence type="ECO:0000256" key="3">
    <source>
        <dbReference type="ARBA" id="ARBA00012438"/>
    </source>
</evidence>
<dbReference type="InterPro" id="IPR003661">
    <property type="entry name" value="HisK_dim/P_dom"/>
</dbReference>
<name>A0A3E2B1I7_9FIRM</name>
<dbReference type="Gene3D" id="3.30.565.10">
    <property type="entry name" value="Histidine kinase-like ATPase, C-terminal domain"/>
    <property type="match status" value="1"/>
</dbReference>
<organism evidence="11 12">
    <name type="scientific">Evtepia gabavorous</name>
    <dbReference type="NCBI Taxonomy" id="2211183"/>
    <lineage>
        <taxon>Bacteria</taxon>
        <taxon>Bacillati</taxon>
        <taxon>Bacillota</taxon>
        <taxon>Clostridia</taxon>
        <taxon>Eubacteriales</taxon>
        <taxon>Evtepia</taxon>
    </lineage>
</organism>
<dbReference type="Pfam" id="PF02518">
    <property type="entry name" value="HATPase_c"/>
    <property type="match status" value="1"/>
</dbReference>
<dbReference type="GO" id="GO:0007234">
    <property type="term" value="P:osmosensory signaling via phosphorelay pathway"/>
    <property type="evidence" value="ECO:0007669"/>
    <property type="project" value="TreeGrafter"/>
</dbReference>